<dbReference type="PROSITE" id="PS50887">
    <property type="entry name" value="GGDEF"/>
    <property type="match status" value="1"/>
</dbReference>
<dbReference type="GO" id="GO:0052621">
    <property type="term" value="F:diguanylate cyclase activity"/>
    <property type="evidence" value="ECO:0007669"/>
    <property type="project" value="UniProtKB-EC"/>
</dbReference>
<dbReference type="EC" id="2.7.7.65" evidence="3"/>
<dbReference type="Proteomes" id="UP000254978">
    <property type="component" value="Unassembled WGS sequence"/>
</dbReference>
<keyword evidence="3" id="KW-0808">Transferase</keyword>
<keyword evidence="4" id="KW-1185">Reference proteome</keyword>
<reference evidence="3 4" key="1">
    <citation type="submission" date="2018-06" db="EMBL/GenBank/DDBJ databases">
        <authorList>
            <consortium name="Pathogen Informatics"/>
            <person name="Doyle S."/>
        </authorList>
    </citation>
    <scope>NUCLEOTIDE SEQUENCE [LARGE SCALE GENOMIC DNA]</scope>
    <source>
        <strain evidence="3 4">NCTC10821</strain>
    </source>
</reference>
<dbReference type="OrthoDB" id="23692at2"/>
<evidence type="ECO:0000256" key="1">
    <source>
        <dbReference type="SAM" id="Phobius"/>
    </source>
</evidence>
<dbReference type="InterPro" id="IPR043128">
    <property type="entry name" value="Rev_trsase/Diguanyl_cyclase"/>
</dbReference>
<keyword evidence="1" id="KW-0472">Membrane</keyword>
<feature type="transmembrane region" description="Helical" evidence="1">
    <location>
        <begin position="96"/>
        <end position="112"/>
    </location>
</feature>
<evidence type="ECO:0000313" key="4">
    <source>
        <dbReference type="Proteomes" id="UP000254978"/>
    </source>
</evidence>
<feature type="transmembrane region" description="Helical" evidence="1">
    <location>
        <begin position="69"/>
        <end position="89"/>
    </location>
</feature>
<organism evidence="3 4">
    <name type="scientific">Mycolicibacterium tokaiense</name>
    <dbReference type="NCBI Taxonomy" id="39695"/>
    <lineage>
        <taxon>Bacteria</taxon>
        <taxon>Bacillati</taxon>
        <taxon>Actinomycetota</taxon>
        <taxon>Actinomycetes</taxon>
        <taxon>Mycobacteriales</taxon>
        <taxon>Mycobacteriaceae</taxon>
        <taxon>Mycolicibacterium</taxon>
    </lineage>
</organism>
<sequence>MVAEVPIVTSLKRWWRQPDSYNWISSYLRNRGMFTISRALIASITAMVAVVGAVLMASPTAVQGTGLRALAWTAIVGLLGCTALWIRGWPTKRQSIAFLLVFNLCIAVLIQAQSDPMVGLVGVVALAIPGGYIACFHSAGFMAYNFAVAVYLCALQVFRHGFGVDAAEVVAALLFVLLMNTGVPFGVQAVVHVLGIDLLQARHDPLTGLLNRRSFFDRIDEMLYGSRVSPRYLVMIMVDLDRFKLLNDTRGHAVGDQALIAVGQALTEIARGRVVTGRVGGEEFMIAELTATEERTPLAQQVCDAVAALPFPITASVGAVVSRVDHLSDRVRQDVVEDLCTKADAAMYIAKRSGGNQVRHV</sequence>
<evidence type="ECO:0000259" key="2">
    <source>
        <dbReference type="PROSITE" id="PS50887"/>
    </source>
</evidence>
<dbReference type="AlphaFoldDB" id="A0A378TJ34"/>
<evidence type="ECO:0000313" key="3">
    <source>
        <dbReference type="EMBL" id="STZ59556.1"/>
    </source>
</evidence>
<keyword evidence="3" id="KW-0548">Nucleotidyltransferase</keyword>
<keyword evidence="1" id="KW-1133">Transmembrane helix</keyword>
<dbReference type="GO" id="GO:1902201">
    <property type="term" value="P:negative regulation of bacterial-type flagellum-dependent cell motility"/>
    <property type="evidence" value="ECO:0007669"/>
    <property type="project" value="TreeGrafter"/>
</dbReference>
<dbReference type="InterPro" id="IPR000160">
    <property type="entry name" value="GGDEF_dom"/>
</dbReference>
<feature type="transmembrane region" description="Helical" evidence="1">
    <location>
        <begin position="170"/>
        <end position="194"/>
    </location>
</feature>
<accession>A0A378TJ34</accession>
<feature type="transmembrane region" description="Helical" evidence="1">
    <location>
        <begin position="118"/>
        <end position="135"/>
    </location>
</feature>
<feature type="transmembrane region" description="Helical" evidence="1">
    <location>
        <begin position="142"/>
        <end position="158"/>
    </location>
</feature>
<feature type="domain" description="GGDEF" evidence="2">
    <location>
        <begin position="231"/>
        <end position="361"/>
    </location>
</feature>
<dbReference type="Pfam" id="PF00990">
    <property type="entry name" value="GGDEF"/>
    <property type="match status" value="1"/>
</dbReference>
<dbReference type="InterPro" id="IPR050469">
    <property type="entry name" value="Diguanylate_Cyclase"/>
</dbReference>
<keyword evidence="1" id="KW-0812">Transmembrane</keyword>
<proteinExistence type="predicted"/>
<feature type="transmembrane region" description="Helical" evidence="1">
    <location>
        <begin position="39"/>
        <end position="57"/>
    </location>
</feature>
<dbReference type="PANTHER" id="PTHR45138">
    <property type="entry name" value="REGULATORY COMPONENTS OF SENSORY TRANSDUCTION SYSTEM"/>
    <property type="match status" value="1"/>
</dbReference>
<dbReference type="InterPro" id="IPR029787">
    <property type="entry name" value="Nucleotide_cyclase"/>
</dbReference>
<dbReference type="NCBIfam" id="TIGR00254">
    <property type="entry name" value="GGDEF"/>
    <property type="match status" value="1"/>
</dbReference>
<gene>
    <name evidence="3" type="primary">ycdT_1</name>
    <name evidence="3" type="ORF">NCTC10821_03090</name>
</gene>
<dbReference type="PANTHER" id="PTHR45138:SF9">
    <property type="entry name" value="DIGUANYLATE CYCLASE DGCM-RELATED"/>
    <property type="match status" value="1"/>
</dbReference>
<name>A0A378TJ34_9MYCO</name>
<dbReference type="Gene3D" id="3.30.70.270">
    <property type="match status" value="1"/>
</dbReference>
<dbReference type="EMBL" id="UGQT01000001">
    <property type="protein sequence ID" value="STZ59556.1"/>
    <property type="molecule type" value="Genomic_DNA"/>
</dbReference>
<dbReference type="RefSeq" id="WP_115279022.1">
    <property type="nucleotide sequence ID" value="NZ_AP022600.1"/>
</dbReference>
<protein>
    <submittedName>
        <fullName evidence="3">Diguanylate cyclase</fullName>
        <ecNumber evidence="3">2.7.7.65</ecNumber>
    </submittedName>
</protein>
<dbReference type="GO" id="GO:0043709">
    <property type="term" value="P:cell adhesion involved in single-species biofilm formation"/>
    <property type="evidence" value="ECO:0007669"/>
    <property type="project" value="TreeGrafter"/>
</dbReference>
<dbReference type="SMART" id="SM00267">
    <property type="entry name" value="GGDEF"/>
    <property type="match status" value="1"/>
</dbReference>
<dbReference type="CDD" id="cd01949">
    <property type="entry name" value="GGDEF"/>
    <property type="match status" value="1"/>
</dbReference>
<dbReference type="SUPFAM" id="SSF55073">
    <property type="entry name" value="Nucleotide cyclase"/>
    <property type="match status" value="1"/>
</dbReference>
<dbReference type="GO" id="GO:0005886">
    <property type="term" value="C:plasma membrane"/>
    <property type="evidence" value="ECO:0007669"/>
    <property type="project" value="TreeGrafter"/>
</dbReference>